<comment type="caution">
    <text evidence="1">The sequence shown here is derived from an EMBL/GenBank/DDBJ whole genome shotgun (WGS) entry which is preliminary data.</text>
</comment>
<proteinExistence type="predicted"/>
<keyword evidence="2" id="KW-1185">Reference proteome</keyword>
<gene>
    <name evidence="1" type="ORF">H2198_004504</name>
</gene>
<reference evidence="1" key="1">
    <citation type="submission" date="2022-10" db="EMBL/GenBank/DDBJ databases">
        <title>Culturing micro-colonial fungi from biological soil crusts in the Mojave desert and describing Neophaeococcomyces mojavensis, and introducing the new genera and species Taxawa tesnikishii.</title>
        <authorList>
            <person name="Kurbessoian T."/>
            <person name="Stajich J.E."/>
        </authorList>
    </citation>
    <scope>NUCLEOTIDE SEQUENCE</scope>
    <source>
        <strain evidence="1">JES_112</strain>
    </source>
</reference>
<organism evidence="1 2">
    <name type="scientific">Neophaeococcomyces mojaviensis</name>
    <dbReference type="NCBI Taxonomy" id="3383035"/>
    <lineage>
        <taxon>Eukaryota</taxon>
        <taxon>Fungi</taxon>
        <taxon>Dikarya</taxon>
        <taxon>Ascomycota</taxon>
        <taxon>Pezizomycotina</taxon>
        <taxon>Eurotiomycetes</taxon>
        <taxon>Chaetothyriomycetidae</taxon>
        <taxon>Chaetothyriales</taxon>
        <taxon>Chaetothyriales incertae sedis</taxon>
        <taxon>Neophaeococcomyces</taxon>
    </lineage>
</organism>
<name>A0ACC3A8C3_9EURO</name>
<protein>
    <submittedName>
        <fullName evidence="1">Uncharacterized protein</fullName>
    </submittedName>
</protein>
<dbReference type="Proteomes" id="UP001172386">
    <property type="component" value="Unassembled WGS sequence"/>
</dbReference>
<dbReference type="EMBL" id="JAPDRQ010000068">
    <property type="protein sequence ID" value="KAJ9657146.1"/>
    <property type="molecule type" value="Genomic_DNA"/>
</dbReference>
<evidence type="ECO:0000313" key="2">
    <source>
        <dbReference type="Proteomes" id="UP001172386"/>
    </source>
</evidence>
<sequence>MAPDAEEWPPRSPLKALLSSPSGRRKFHELQSSSQASTSTNNLLGSPSLLEKLRAARADQDHLVLPQAQDHKNEDEDGDEEDEETLQLKLQAIEAKLKLRKLQQQRAKRAEGGRTQSPSTSVVQSDVSSSRLEVALSPTKRGIAVGSKSPSRVRLGIDKGLTAADISLKRARTVNGSPTKPRTHTTIHDASRVSRVSTPTSARPSTTSSTSVAKSFSERVVEMRDKERDREQKSSALRSARSSNFKFDKRELESYHAAAKHATANSKDSGSQGRSRLTSPTRKVADSTSATSSDRENDVNGKSHALKHSGSLPSLRATSPSKSSRPSSSHGVDDMSGKGDASLYEPFSNTHLSSRILPHTFLKRTISPDNYTHLTVPKLLKYVTSPSYSLPEHITDYVIFGIIASKSSPLDHKARKADTNSVTTADWEKKWDTGTANRQKFMVMQLTDLKWTVDLYLFGSAVPRYHRLSQGTVIAVLNPAIMPPKKGQEDTGKFSLTLHDGEDQVLEIGTAKHLGYCAAKKHDSSECRDWVDASKTSICEYHVNAELEKTRSKRMGINSMTGFGKKGEKTKTVRKGWDYESGAYFVVGGRAPANKENNRPASYAPVYNKNLSTAHLLDATNLNDPFIAEGQMLERDKSDRLRRQMAAQEKEREIIKKLGQLGSGGAGGEYMRHRAGDTGSGTSTSRRADAVASTKAAVMAEKPGETVSKKRTADSVRLSPVRKKTRFVTEKGIREAGRESIGALDVGKRSTYNTGQSRIHDMDHDDDEDDDDDLDIV</sequence>
<evidence type="ECO:0000313" key="1">
    <source>
        <dbReference type="EMBL" id="KAJ9657146.1"/>
    </source>
</evidence>
<accession>A0ACC3A8C3</accession>